<dbReference type="GO" id="GO:0004540">
    <property type="term" value="F:RNA nuclease activity"/>
    <property type="evidence" value="ECO:0007669"/>
    <property type="project" value="InterPro"/>
</dbReference>
<evidence type="ECO:0000256" key="5">
    <source>
        <dbReference type="ARBA" id="ARBA00022801"/>
    </source>
</evidence>
<evidence type="ECO:0000256" key="7">
    <source>
        <dbReference type="ARBA" id="ARBA00038093"/>
    </source>
</evidence>
<dbReference type="GO" id="GO:0090729">
    <property type="term" value="F:toxin activity"/>
    <property type="evidence" value="ECO:0007669"/>
    <property type="project" value="UniProtKB-KW"/>
</dbReference>
<evidence type="ECO:0000256" key="4">
    <source>
        <dbReference type="ARBA" id="ARBA00022723"/>
    </source>
</evidence>
<gene>
    <name evidence="8" type="primary">vapC</name>
    <name evidence="10" type="ORF">COT54_02085</name>
</gene>
<accession>A0A2H0X154</accession>
<keyword evidence="5 8" id="KW-0378">Hydrolase</keyword>
<keyword evidence="6 8" id="KW-0460">Magnesium</keyword>
<dbReference type="InterPro" id="IPR029060">
    <property type="entry name" value="PIN-like_dom_sf"/>
</dbReference>
<dbReference type="HAMAP" id="MF_00265">
    <property type="entry name" value="VapC_Nob1"/>
    <property type="match status" value="1"/>
</dbReference>
<protein>
    <recommendedName>
        <fullName evidence="8">Ribonuclease VapC</fullName>
        <shortName evidence="8">RNase VapC</shortName>
        <ecNumber evidence="8">3.1.-.-</ecNumber>
    </recommendedName>
    <alternativeName>
        <fullName evidence="8">Toxin VapC</fullName>
    </alternativeName>
</protein>
<dbReference type="SMART" id="SM00670">
    <property type="entry name" value="PINc"/>
    <property type="match status" value="1"/>
</dbReference>
<sequence length="127" mass="14528">MPTYLVDTNVWIESFHGNEQAREFLKKDDLFVSYVTKAELIFGARDKRSLSNLEKILGKYGVNWGSDLVNQRALEILIKYRLKQGIGILECMLVATALENKMILITDNIKHFRGIEGLVVKKLSEVI</sequence>
<dbReference type="Gene3D" id="3.40.50.1010">
    <property type="entry name" value="5'-nuclease"/>
    <property type="match status" value="1"/>
</dbReference>
<comment type="similarity">
    <text evidence="7 8">Belongs to the PINc/VapC protein family.</text>
</comment>
<dbReference type="AlphaFoldDB" id="A0A2H0X154"/>
<keyword evidence="8" id="KW-0800">Toxin</keyword>
<dbReference type="PANTHER" id="PTHR33653">
    <property type="entry name" value="RIBONUCLEASE VAPC2"/>
    <property type="match status" value="1"/>
</dbReference>
<evidence type="ECO:0000313" key="10">
    <source>
        <dbReference type="EMBL" id="PIS17919.1"/>
    </source>
</evidence>
<dbReference type="SUPFAM" id="SSF88723">
    <property type="entry name" value="PIN domain-like"/>
    <property type="match status" value="1"/>
</dbReference>
<evidence type="ECO:0000256" key="3">
    <source>
        <dbReference type="ARBA" id="ARBA00022722"/>
    </source>
</evidence>
<comment type="caution">
    <text evidence="10">The sequence shown here is derived from an EMBL/GenBank/DDBJ whole genome shotgun (WGS) entry which is preliminary data.</text>
</comment>
<comment type="caution">
    <text evidence="8">Lacks conserved residue(s) required for the propagation of feature annotation.</text>
</comment>
<dbReference type="Pfam" id="PF01850">
    <property type="entry name" value="PIN"/>
    <property type="match status" value="1"/>
</dbReference>
<proteinExistence type="inferred from homology"/>
<feature type="binding site" evidence="8">
    <location>
        <position position="7"/>
    </location>
    <ligand>
        <name>Mg(2+)</name>
        <dbReference type="ChEBI" id="CHEBI:18420"/>
    </ligand>
</feature>
<dbReference type="GO" id="GO:0016787">
    <property type="term" value="F:hydrolase activity"/>
    <property type="evidence" value="ECO:0007669"/>
    <property type="project" value="UniProtKB-KW"/>
</dbReference>
<reference evidence="11" key="1">
    <citation type="submission" date="2017-09" db="EMBL/GenBank/DDBJ databases">
        <title>Depth-based differentiation of microbial function through sediment-hosted aquifers and enrichment of novel symbionts in the deep terrestrial subsurface.</title>
        <authorList>
            <person name="Probst A.J."/>
            <person name="Ladd B."/>
            <person name="Jarett J.K."/>
            <person name="Geller-Mcgrath D.E."/>
            <person name="Sieber C.M.K."/>
            <person name="Emerson J.B."/>
            <person name="Anantharaman K."/>
            <person name="Thomas B.C."/>
            <person name="Malmstrom R."/>
            <person name="Stieglmeier M."/>
            <person name="Klingl A."/>
            <person name="Woyke T."/>
            <person name="Ryan C.M."/>
            <person name="Banfield J.F."/>
        </authorList>
    </citation>
    <scope>NUCLEOTIDE SEQUENCE [LARGE SCALE GENOMIC DNA]</scope>
</reference>
<evidence type="ECO:0000256" key="8">
    <source>
        <dbReference type="HAMAP-Rule" id="MF_00265"/>
    </source>
</evidence>
<name>A0A2H0X154_9BACT</name>
<keyword evidence="3 8" id="KW-0540">Nuclease</keyword>
<dbReference type="InterPro" id="IPR050556">
    <property type="entry name" value="Type_II_TA_system_RNase"/>
</dbReference>
<evidence type="ECO:0000259" key="9">
    <source>
        <dbReference type="SMART" id="SM00670"/>
    </source>
</evidence>
<dbReference type="InterPro" id="IPR002716">
    <property type="entry name" value="PIN_dom"/>
</dbReference>
<keyword evidence="4 8" id="KW-0479">Metal-binding</keyword>
<dbReference type="Proteomes" id="UP000229574">
    <property type="component" value="Unassembled WGS sequence"/>
</dbReference>
<comment type="cofactor">
    <cofactor evidence="1 8">
        <name>Mg(2+)</name>
        <dbReference type="ChEBI" id="CHEBI:18420"/>
    </cofactor>
</comment>
<evidence type="ECO:0000313" key="11">
    <source>
        <dbReference type="Proteomes" id="UP000229574"/>
    </source>
</evidence>
<evidence type="ECO:0000256" key="1">
    <source>
        <dbReference type="ARBA" id="ARBA00001946"/>
    </source>
</evidence>
<feature type="domain" description="PIN" evidence="9">
    <location>
        <begin position="2"/>
        <end position="113"/>
    </location>
</feature>
<keyword evidence="2 8" id="KW-1277">Toxin-antitoxin system</keyword>
<comment type="function">
    <text evidence="8">Toxic component of a toxin-antitoxin (TA) system. An RNase.</text>
</comment>
<dbReference type="EMBL" id="PEYY01000085">
    <property type="protein sequence ID" value="PIS17919.1"/>
    <property type="molecule type" value="Genomic_DNA"/>
</dbReference>
<evidence type="ECO:0000256" key="2">
    <source>
        <dbReference type="ARBA" id="ARBA00022649"/>
    </source>
</evidence>
<dbReference type="InterPro" id="IPR022907">
    <property type="entry name" value="VapC_family"/>
</dbReference>
<evidence type="ECO:0000256" key="6">
    <source>
        <dbReference type="ARBA" id="ARBA00022842"/>
    </source>
</evidence>
<dbReference type="EC" id="3.1.-.-" evidence="8"/>
<dbReference type="GO" id="GO:0000287">
    <property type="term" value="F:magnesium ion binding"/>
    <property type="evidence" value="ECO:0007669"/>
    <property type="project" value="UniProtKB-UniRule"/>
</dbReference>
<organism evidence="10 11">
    <name type="scientific">Candidatus Collierbacteria bacterium CG09_land_8_20_14_0_10_46_12</name>
    <dbReference type="NCBI Taxonomy" id="1974533"/>
    <lineage>
        <taxon>Bacteria</taxon>
        <taxon>Candidatus Collieribacteriota</taxon>
    </lineage>
</organism>
<dbReference type="PANTHER" id="PTHR33653:SF1">
    <property type="entry name" value="RIBONUCLEASE VAPC2"/>
    <property type="match status" value="1"/>
</dbReference>